<proteinExistence type="predicted"/>
<protein>
    <submittedName>
        <fullName evidence="2">Glycosyltransferase, family</fullName>
    </submittedName>
</protein>
<dbReference type="KEGG" id="pbu:L21SP3_01098"/>
<name>A0A1Q2HPX7_9BACT</name>
<evidence type="ECO:0000313" key="2">
    <source>
        <dbReference type="EMBL" id="AQQ09295.1"/>
    </source>
</evidence>
<evidence type="ECO:0000259" key="1">
    <source>
        <dbReference type="Pfam" id="PF08759"/>
    </source>
</evidence>
<sequence length="298" mass="34784">MIGELDNFWKKLRYFSLRHVNLFLSSFILNSDKRKKFRENADSRLIEHFRKDIDKFISLYPAAYCDEETLREILHSKKSVCRFGDGEFKLIVGERHKSFQDVNSELNRRMLEVLKSNKPDIIVAIFPVSDFDSLGKVWQKFAVRIGDKVLKLLEPERKYYSALCFRNLPTDGKSKFIERVQLIKQIWQNRKILIVVGKAGRFTFEKELFNNARSADIVYAPAKNAFAKYDIILNKIKAYNPKEYLVLLVLGPTAAVMAYDLAKLGYQAIDFGQMPGTFRRTKKKLFGSEDHIIEDLFE</sequence>
<reference evidence="3" key="1">
    <citation type="submission" date="2017-02" db="EMBL/GenBank/DDBJ databases">
        <title>Comparative genomics and description of representatives of a novel lineage of planctomycetes thriving in anoxic sediments.</title>
        <authorList>
            <person name="Spring S."/>
            <person name="Bunk B."/>
            <person name="Sproer C."/>
            <person name="Klenk H.-P."/>
        </authorList>
    </citation>
    <scope>NUCLEOTIDE SEQUENCE [LARGE SCALE GENOMIC DNA]</scope>
    <source>
        <strain evidence="3">L21-RPul-D3</strain>
    </source>
</reference>
<accession>A0A1Q2HPX7</accession>
<keyword evidence="3" id="KW-1185">Reference proteome</keyword>
<evidence type="ECO:0000313" key="3">
    <source>
        <dbReference type="Proteomes" id="UP000188273"/>
    </source>
</evidence>
<dbReference type="GO" id="GO:0016740">
    <property type="term" value="F:transferase activity"/>
    <property type="evidence" value="ECO:0007669"/>
    <property type="project" value="UniProtKB-KW"/>
</dbReference>
<dbReference type="Pfam" id="PF08759">
    <property type="entry name" value="GT-D"/>
    <property type="match status" value="1"/>
</dbReference>
<dbReference type="RefSeq" id="WP_077539864.1">
    <property type="nucleotide sequence ID" value="NZ_CP019633.1"/>
</dbReference>
<keyword evidence="2" id="KW-0808">Transferase</keyword>
<dbReference type="Proteomes" id="UP000188273">
    <property type="component" value="Chromosome"/>
</dbReference>
<dbReference type="InterPro" id="IPR014869">
    <property type="entry name" value="GT-D"/>
</dbReference>
<dbReference type="EMBL" id="CP019633">
    <property type="protein sequence ID" value="AQQ09295.1"/>
    <property type="molecule type" value="Genomic_DNA"/>
</dbReference>
<dbReference type="OrthoDB" id="796510at2"/>
<dbReference type="AlphaFoldDB" id="A0A1Q2HPX7"/>
<organism evidence="2 3">
    <name type="scientific">Sedimentisphaera cyanobacteriorum</name>
    <dbReference type="NCBI Taxonomy" id="1940790"/>
    <lineage>
        <taxon>Bacteria</taxon>
        <taxon>Pseudomonadati</taxon>
        <taxon>Planctomycetota</taxon>
        <taxon>Phycisphaerae</taxon>
        <taxon>Sedimentisphaerales</taxon>
        <taxon>Sedimentisphaeraceae</taxon>
        <taxon>Sedimentisphaera</taxon>
    </lineage>
</organism>
<gene>
    <name evidence="2" type="ORF">L21SP3_01098</name>
</gene>
<feature type="domain" description="Glycosyltransferase GT-D fold" evidence="1">
    <location>
        <begin position="80"/>
        <end position="274"/>
    </location>
</feature>
<dbReference type="STRING" id="1940790.L21SP3_01098"/>